<dbReference type="InterPro" id="IPR043136">
    <property type="entry name" value="B30.2/SPRY_sf"/>
</dbReference>
<keyword evidence="1" id="KW-0479">Metal-binding</keyword>
<keyword evidence="6" id="KW-1185">Reference proteome</keyword>
<evidence type="ECO:0000313" key="5">
    <source>
        <dbReference type="Ensembl" id="ENSACIP00000024552.1"/>
    </source>
</evidence>
<sequence>MTQLKLTKRLLVSQHVLAVLVEVNEGEESVLLPCQYSGFIPEDEPSVMWTRSDLDPRSVHLLREGRDDLRGQNQRYSGRTSVRSDALDSGDFSLTLRNPQLTDSGSYTCSITDGRQERRLRDIQLQVKALPLLHLFPPLIPRFPLILTPALPLLHLLLSLYICEFTLDPNTAHKFLKLSESSKKVTDLRKEHPYPDHPERFDNWPQVLCENAVTGCCYWEVKWGGKVYCYRVVGRNGDTDTSKFGGSRGQDTHISSSSSSSVSHRVAVYVDCPAGTLSFYRVSSDTLIHLHTFTTTFTEPLYPGFGYGVKFNSSAFLLVPLMQYCKAGLPPQYPGLTCLRWHIPSPPLPTLVLPCTLCCFCALQSVFYNLV</sequence>
<name>A0A3Q0SNY0_AMPCI</name>
<dbReference type="InterPro" id="IPR006574">
    <property type="entry name" value="PRY"/>
</dbReference>
<dbReference type="InterPro" id="IPR003599">
    <property type="entry name" value="Ig_sub"/>
</dbReference>
<dbReference type="SUPFAM" id="SSF48726">
    <property type="entry name" value="Immunoglobulin"/>
    <property type="match status" value="1"/>
</dbReference>
<dbReference type="GeneTree" id="ENSGT01150000286922"/>
<dbReference type="GO" id="GO:0008270">
    <property type="term" value="F:zinc ion binding"/>
    <property type="evidence" value="ECO:0007669"/>
    <property type="project" value="UniProtKB-KW"/>
</dbReference>
<dbReference type="AlphaFoldDB" id="A0A3Q0SNY0"/>
<protein>
    <recommendedName>
        <fullName evidence="4">Ig-like domain-containing protein</fullName>
    </recommendedName>
</protein>
<dbReference type="Pfam" id="PF13765">
    <property type="entry name" value="PRY"/>
    <property type="match status" value="1"/>
</dbReference>
<keyword evidence="2" id="KW-0863">Zinc-finger</keyword>
<dbReference type="SMART" id="SM00409">
    <property type="entry name" value="IG"/>
    <property type="match status" value="1"/>
</dbReference>
<dbReference type="SMART" id="SM00406">
    <property type="entry name" value="IGv"/>
    <property type="match status" value="1"/>
</dbReference>
<reference evidence="5" key="2">
    <citation type="submission" date="2025-09" db="UniProtKB">
        <authorList>
            <consortium name="Ensembl"/>
        </authorList>
    </citation>
    <scope>IDENTIFICATION</scope>
</reference>
<dbReference type="InterPro" id="IPR007110">
    <property type="entry name" value="Ig-like_dom"/>
</dbReference>
<evidence type="ECO:0000259" key="4">
    <source>
        <dbReference type="PROSITE" id="PS50835"/>
    </source>
</evidence>
<dbReference type="PANTHER" id="PTHR25465:SF5">
    <property type="entry name" value="E3 UBIQUITIN_ISG15 LIGASE TRIM25-RELATED"/>
    <property type="match status" value="1"/>
</dbReference>
<dbReference type="PROSITE" id="PS50835">
    <property type="entry name" value="IG_LIKE"/>
    <property type="match status" value="1"/>
</dbReference>
<dbReference type="InterPro" id="IPR013106">
    <property type="entry name" value="Ig_V-set"/>
</dbReference>
<dbReference type="SUPFAM" id="SSF49899">
    <property type="entry name" value="Concanavalin A-like lectins/glucanases"/>
    <property type="match status" value="1"/>
</dbReference>
<dbReference type="InterPro" id="IPR013320">
    <property type="entry name" value="ConA-like_dom_sf"/>
</dbReference>
<evidence type="ECO:0000256" key="2">
    <source>
        <dbReference type="ARBA" id="ARBA00022771"/>
    </source>
</evidence>
<organism evidence="5 6">
    <name type="scientific">Amphilophus citrinellus</name>
    <name type="common">Midas cichlid</name>
    <name type="synonym">Cichlasoma citrinellum</name>
    <dbReference type="NCBI Taxonomy" id="61819"/>
    <lineage>
        <taxon>Eukaryota</taxon>
        <taxon>Metazoa</taxon>
        <taxon>Chordata</taxon>
        <taxon>Craniata</taxon>
        <taxon>Vertebrata</taxon>
        <taxon>Euteleostomi</taxon>
        <taxon>Actinopterygii</taxon>
        <taxon>Neopterygii</taxon>
        <taxon>Teleostei</taxon>
        <taxon>Neoteleostei</taxon>
        <taxon>Acanthomorphata</taxon>
        <taxon>Ovalentaria</taxon>
        <taxon>Cichlomorphae</taxon>
        <taxon>Cichliformes</taxon>
        <taxon>Cichlidae</taxon>
        <taxon>New World cichlids</taxon>
        <taxon>Cichlasomatinae</taxon>
        <taxon>Heroini</taxon>
        <taxon>Amphilophus</taxon>
    </lineage>
</organism>
<feature type="domain" description="Ig-like" evidence="4">
    <location>
        <begin position="14"/>
        <end position="121"/>
    </location>
</feature>
<keyword evidence="3" id="KW-0862">Zinc</keyword>
<dbReference type="Gene3D" id="2.60.120.920">
    <property type="match status" value="1"/>
</dbReference>
<dbReference type="Gene3D" id="2.60.40.10">
    <property type="entry name" value="Immunoglobulins"/>
    <property type="match status" value="1"/>
</dbReference>
<dbReference type="InterPro" id="IPR003877">
    <property type="entry name" value="SPRY_dom"/>
</dbReference>
<dbReference type="PANTHER" id="PTHR25465">
    <property type="entry name" value="B-BOX DOMAIN CONTAINING"/>
    <property type="match status" value="1"/>
</dbReference>
<evidence type="ECO:0000256" key="1">
    <source>
        <dbReference type="ARBA" id="ARBA00022723"/>
    </source>
</evidence>
<dbReference type="InterPro" id="IPR036179">
    <property type="entry name" value="Ig-like_dom_sf"/>
</dbReference>
<dbReference type="Proteomes" id="UP000261340">
    <property type="component" value="Unplaced"/>
</dbReference>
<dbReference type="Pfam" id="PF07686">
    <property type="entry name" value="V-set"/>
    <property type="match status" value="1"/>
</dbReference>
<dbReference type="SMART" id="SM00589">
    <property type="entry name" value="PRY"/>
    <property type="match status" value="1"/>
</dbReference>
<accession>A0A3Q0SNY0</accession>
<reference evidence="5" key="1">
    <citation type="submission" date="2025-08" db="UniProtKB">
        <authorList>
            <consortium name="Ensembl"/>
        </authorList>
    </citation>
    <scope>IDENTIFICATION</scope>
</reference>
<dbReference type="Ensembl" id="ENSACIT00000025197.1">
    <property type="protein sequence ID" value="ENSACIP00000024552.1"/>
    <property type="gene ID" value="ENSACIG00000019056.1"/>
</dbReference>
<evidence type="ECO:0000313" key="6">
    <source>
        <dbReference type="Proteomes" id="UP000261340"/>
    </source>
</evidence>
<proteinExistence type="predicted"/>
<evidence type="ECO:0000256" key="3">
    <source>
        <dbReference type="ARBA" id="ARBA00022833"/>
    </source>
</evidence>
<dbReference type="InterPro" id="IPR051051">
    <property type="entry name" value="E3_ubiq-ligase_TRIM/RNF"/>
</dbReference>
<dbReference type="InterPro" id="IPR013783">
    <property type="entry name" value="Ig-like_fold"/>
</dbReference>
<dbReference type="SMART" id="SM00449">
    <property type="entry name" value="SPRY"/>
    <property type="match status" value="1"/>
</dbReference>